<reference evidence="2 3" key="1">
    <citation type="submission" date="2020-04" db="EMBL/GenBank/DDBJ databases">
        <authorList>
            <person name="Hitch T.C.A."/>
            <person name="Wylensek D."/>
            <person name="Clavel T."/>
        </authorList>
    </citation>
    <scope>NUCLEOTIDE SEQUENCE [LARGE SCALE GENOMIC DNA]</scope>
    <source>
        <strain evidence="2 3">COR2-253-APC-1A</strain>
    </source>
</reference>
<dbReference type="Proteomes" id="UP000576225">
    <property type="component" value="Unassembled WGS sequence"/>
</dbReference>
<dbReference type="RefSeq" id="WP_168961291.1">
    <property type="nucleotide sequence ID" value="NZ_CALXNT010000088.1"/>
</dbReference>
<name>A0A848AUD3_9BACT</name>
<sequence>MTNTNVRIEFDSNAVRNAVKKSSPKPLSRAGAYIRKSARNAVSRSKNSSSPGSPPYTRRGLLKRSILFGVERQRMTVVIGPAESFIGISMTAHEFGGIYRRRKYPKRPLMGPTLQKVAPQLPKLWEDSVKP</sequence>
<gene>
    <name evidence="2" type="ORF">HF882_01335</name>
</gene>
<dbReference type="AlphaFoldDB" id="A0A848AUD3"/>
<comment type="caution">
    <text evidence="2">The sequence shown here is derived from an EMBL/GenBank/DDBJ whole genome shotgun (WGS) entry which is preliminary data.</text>
</comment>
<dbReference type="EMBL" id="JABAEW010000002">
    <property type="protein sequence ID" value="NMD85220.1"/>
    <property type="molecule type" value="Genomic_DNA"/>
</dbReference>
<accession>A0A848AUD3</accession>
<feature type="region of interest" description="Disordered" evidence="1">
    <location>
        <begin position="17"/>
        <end position="59"/>
    </location>
</feature>
<evidence type="ECO:0000313" key="2">
    <source>
        <dbReference type="EMBL" id="NMD85220.1"/>
    </source>
</evidence>
<evidence type="ECO:0008006" key="4">
    <source>
        <dbReference type="Google" id="ProtNLM"/>
    </source>
</evidence>
<protein>
    <recommendedName>
        <fullName evidence="4">HK97 gp10 family phage protein</fullName>
    </recommendedName>
</protein>
<organism evidence="2 3">
    <name type="scientific">Victivallis vadensis</name>
    <dbReference type="NCBI Taxonomy" id="172901"/>
    <lineage>
        <taxon>Bacteria</taxon>
        <taxon>Pseudomonadati</taxon>
        <taxon>Lentisphaerota</taxon>
        <taxon>Lentisphaeria</taxon>
        <taxon>Victivallales</taxon>
        <taxon>Victivallaceae</taxon>
        <taxon>Victivallis</taxon>
    </lineage>
</organism>
<evidence type="ECO:0000256" key="1">
    <source>
        <dbReference type="SAM" id="MobiDB-lite"/>
    </source>
</evidence>
<proteinExistence type="predicted"/>
<evidence type="ECO:0000313" key="3">
    <source>
        <dbReference type="Proteomes" id="UP000576225"/>
    </source>
</evidence>